<keyword evidence="1" id="KW-0732">Signal</keyword>
<feature type="signal peptide" evidence="1">
    <location>
        <begin position="1"/>
        <end position="19"/>
    </location>
</feature>
<gene>
    <name evidence="2" type="ORF">ACFOND_02265</name>
</gene>
<proteinExistence type="predicted"/>
<name>A0ABV7WMA6_9GAMM</name>
<comment type="caution">
    <text evidence="2">The sequence shown here is derived from an EMBL/GenBank/DDBJ whole genome shotgun (WGS) entry which is preliminary data.</text>
</comment>
<dbReference type="PROSITE" id="PS51257">
    <property type="entry name" value="PROKAR_LIPOPROTEIN"/>
    <property type="match status" value="1"/>
</dbReference>
<protein>
    <recommendedName>
        <fullName evidence="4">Lipoprotein</fullName>
    </recommendedName>
</protein>
<evidence type="ECO:0000256" key="1">
    <source>
        <dbReference type="SAM" id="SignalP"/>
    </source>
</evidence>
<feature type="chain" id="PRO_5047263767" description="Lipoprotein" evidence="1">
    <location>
        <begin position="20"/>
        <end position="234"/>
    </location>
</feature>
<dbReference type="EMBL" id="JBHRYN010000005">
    <property type="protein sequence ID" value="MFC3700448.1"/>
    <property type="molecule type" value="Genomic_DNA"/>
</dbReference>
<dbReference type="Proteomes" id="UP001595710">
    <property type="component" value="Unassembled WGS sequence"/>
</dbReference>
<organism evidence="2 3">
    <name type="scientific">Reinekea marina</name>
    <dbReference type="NCBI Taxonomy" id="1310421"/>
    <lineage>
        <taxon>Bacteria</taxon>
        <taxon>Pseudomonadati</taxon>
        <taxon>Pseudomonadota</taxon>
        <taxon>Gammaproteobacteria</taxon>
        <taxon>Oceanospirillales</taxon>
        <taxon>Saccharospirillaceae</taxon>
        <taxon>Reinekea</taxon>
    </lineage>
</organism>
<evidence type="ECO:0000313" key="3">
    <source>
        <dbReference type="Proteomes" id="UP001595710"/>
    </source>
</evidence>
<evidence type="ECO:0000313" key="2">
    <source>
        <dbReference type="EMBL" id="MFC3700448.1"/>
    </source>
</evidence>
<keyword evidence="3" id="KW-1185">Reference proteome</keyword>
<sequence length="234" mass="26287">MSYKSVCLGAFFMAFLAGCTSMPKKTETIYEALVVDTSLRSVVNQCAALGSEEKKMIVEARNSWWQRNASHVMAADWGLLKLNWDGAHANAQSQRALLSMALLENIQEESKLENTRLIKGSVTTKQCQKLAEKMSKGKLDLAKSKADKIVLKALNDDRVNVEGQAQIAQSINNRYRKYGRSLFVVEKTLREAGCSKPTISLIRNAWPIEVFDATCNQSEYLLVQCDWGRCEIKR</sequence>
<accession>A0ABV7WMA6</accession>
<dbReference type="RefSeq" id="WP_290281768.1">
    <property type="nucleotide sequence ID" value="NZ_JAUFQI010000001.1"/>
</dbReference>
<reference evidence="3" key="1">
    <citation type="journal article" date="2019" name="Int. J. Syst. Evol. Microbiol.">
        <title>The Global Catalogue of Microorganisms (GCM) 10K type strain sequencing project: providing services to taxonomists for standard genome sequencing and annotation.</title>
        <authorList>
            <consortium name="The Broad Institute Genomics Platform"/>
            <consortium name="The Broad Institute Genome Sequencing Center for Infectious Disease"/>
            <person name="Wu L."/>
            <person name="Ma J."/>
        </authorList>
    </citation>
    <scope>NUCLEOTIDE SEQUENCE [LARGE SCALE GENOMIC DNA]</scope>
    <source>
        <strain evidence="3">CECT 8288</strain>
    </source>
</reference>
<evidence type="ECO:0008006" key="4">
    <source>
        <dbReference type="Google" id="ProtNLM"/>
    </source>
</evidence>